<sequence>MLTIKLRKTFMKDQSKFSNTEDKALLRALKNNFKPNTTSLSKEDTQIFFDALENPPEPNEALKKAMKRHNELIDQEK</sequence>
<reference evidence="3 4" key="1">
    <citation type="submission" date="2021-12" db="EMBL/GenBank/DDBJ databases">
        <title>Genome sequencing of bacteria with rrn-lacking chromosome and rrn-plasmid.</title>
        <authorList>
            <person name="Anda M."/>
            <person name="Iwasaki W."/>
        </authorList>
    </citation>
    <scope>NUCLEOTIDE SEQUENCE [LARGE SCALE GENOMIC DNA]</scope>
    <source>
        <strain evidence="3 4">NBRC 101262</strain>
        <plasmid evidence="3 4">pPP11</plasmid>
    </source>
</reference>
<evidence type="ECO:0000313" key="4">
    <source>
        <dbReference type="Proteomes" id="UP001354989"/>
    </source>
</evidence>
<protein>
    <recommendedName>
        <fullName evidence="5">DUF1778 domain-containing protein</fullName>
    </recommendedName>
</protein>
<gene>
    <name evidence="3" type="ORF">PEPS_47700</name>
</gene>
<geneLocation type="plasmid" evidence="3 4">
    <name>pPP11</name>
</geneLocation>
<keyword evidence="1" id="KW-1277">Toxin-antitoxin system</keyword>
<evidence type="ECO:0000256" key="2">
    <source>
        <dbReference type="ARBA" id="ARBA00049988"/>
    </source>
</evidence>
<organism evidence="3 4">
    <name type="scientific">Persicobacter psychrovividus</name>
    <dbReference type="NCBI Taxonomy" id="387638"/>
    <lineage>
        <taxon>Bacteria</taxon>
        <taxon>Pseudomonadati</taxon>
        <taxon>Bacteroidota</taxon>
        <taxon>Cytophagia</taxon>
        <taxon>Cytophagales</taxon>
        <taxon>Persicobacteraceae</taxon>
        <taxon>Persicobacter</taxon>
    </lineage>
</organism>
<comment type="similarity">
    <text evidence="2">Belongs to the TacA antitoxin family.</text>
</comment>
<dbReference type="Gene3D" id="1.20.890.30">
    <property type="entry name" value="VCA0319-like"/>
    <property type="match status" value="1"/>
</dbReference>
<accession>A0ABM7VN89</accession>
<dbReference type="Proteomes" id="UP001354989">
    <property type="component" value="Plasmid pPP11"/>
</dbReference>
<name>A0ABM7VN89_9BACT</name>
<dbReference type="InterPro" id="IPR014795">
    <property type="entry name" value="TacA_1-like"/>
</dbReference>
<dbReference type="InterPro" id="IPR010985">
    <property type="entry name" value="Ribbon_hlx_hlx"/>
</dbReference>
<dbReference type="EMBL" id="AP025303">
    <property type="protein sequence ID" value="BDD02490.1"/>
    <property type="molecule type" value="Genomic_DNA"/>
</dbReference>
<evidence type="ECO:0000313" key="3">
    <source>
        <dbReference type="EMBL" id="BDD02490.1"/>
    </source>
</evidence>
<keyword evidence="4" id="KW-1185">Reference proteome</keyword>
<evidence type="ECO:0008006" key="5">
    <source>
        <dbReference type="Google" id="ProtNLM"/>
    </source>
</evidence>
<proteinExistence type="inferred from homology"/>
<evidence type="ECO:0000256" key="1">
    <source>
        <dbReference type="ARBA" id="ARBA00022649"/>
    </source>
</evidence>
<keyword evidence="3" id="KW-0614">Plasmid</keyword>
<dbReference type="SUPFAM" id="SSF47598">
    <property type="entry name" value="Ribbon-helix-helix"/>
    <property type="match status" value="1"/>
</dbReference>
<dbReference type="Pfam" id="PF08681">
    <property type="entry name" value="TacA1"/>
    <property type="match status" value="1"/>
</dbReference>